<name>A0AAN5AL96_9BACT</name>
<dbReference type="EMBL" id="BQKE01000002">
    <property type="protein sequence ID" value="GJM63024.1"/>
    <property type="molecule type" value="Genomic_DNA"/>
</dbReference>
<dbReference type="AlphaFoldDB" id="A0AAN5AL96"/>
<comment type="caution">
    <text evidence="3">The sequence shown here is derived from an EMBL/GenBank/DDBJ whole genome shotgun (WGS) entry which is preliminary data.</text>
</comment>
<sequence length="300" mass="34472">MNRRLFIRRLSLLMALGFIEPNFLKAGKSKARGFRFGLLTDTHYADREAVGNRCYRASLQRMEDFVQSMNQEEVNFVMHLGDFKDEAPEPTVASTLNYLRTLEAAYGKFHGPRYHAVGNHDVDSISKAQFLAAVENTGIPKYKSYYSFDSGGWHFIVLDGNYDREGKDHHKGDFDWQDVNLPAPEFVWLMNDLKENHLPTIIFSHHLLHEVQHQYQYHLNNAAEVRHLLEKFGNVKAVFQGHLHQNVYQQINGIHYLTLPGMVDECGKEKTSYALVELTDDKIVIEGVGHQQARVLDIGI</sequence>
<dbReference type="RefSeq" id="WP_338238240.1">
    <property type="nucleotide sequence ID" value="NZ_BQKE01000002.1"/>
</dbReference>
<protein>
    <submittedName>
        <fullName evidence="3">Alkaline phosphatase</fullName>
    </submittedName>
</protein>
<dbReference type="InterPro" id="IPR024654">
    <property type="entry name" value="Calcineurin-like_PHP_lpxH"/>
</dbReference>
<proteinExistence type="inferred from homology"/>
<organism evidence="3 4">
    <name type="scientific">Persicobacter diffluens</name>
    <dbReference type="NCBI Taxonomy" id="981"/>
    <lineage>
        <taxon>Bacteria</taxon>
        <taxon>Pseudomonadati</taxon>
        <taxon>Bacteroidota</taxon>
        <taxon>Cytophagia</taxon>
        <taxon>Cytophagales</taxon>
        <taxon>Persicobacteraceae</taxon>
        <taxon>Persicobacter</taxon>
    </lineage>
</organism>
<comment type="similarity">
    <text evidence="1">Belongs to the metallophosphoesterase superfamily. YfcE family.</text>
</comment>
<feature type="domain" description="Calcineurin-like phosphoesterase" evidence="2">
    <location>
        <begin position="35"/>
        <end position="280"/>
    </location>
</feature>
<reference evidence="3 4" key="1">
    <citation type="submission" date="2021-12" db="EMBL/GenBank/DDBJ databases">
        <title>Genome sequencing of bacteria with rrn-lacking chromosome and rrn-plasmid.</title>
        <authorList>
            <person name="Anda M."/>
            <person name="Iwasaki W."/>
        </authorList>
    </citation>
    <scope>NUCLEOTIDE SEQUENCE [LARGE SCALE GENOMIC DNA]</scope>
    <source>
        <strain evidence="3 4">NBRC 15940</strain>
    </source>
</reference>
<dbReference type="Pfam" id="PF12850">
    <property type="entry name" value="Metallophos_2"/>
    <property type="match status" value="1"/>
</dbReference>
<evidence type="ECO:0000259" key="2">
    <source>
        <dbReference type="Pfam" id="PF12850"/>
    </source>
</evidence>
<gene>
    <name evidence="3" type="ORF">PEDI_35760</name>
</gene>
<dbReference type="Proteomes" id="UP001310022">
    <property type="component" value="Unassembled WGS sequence"/>
</dbReference>
<dbReference type="InterPro" id="IPR029052">
    <property type="entry name" value="Metallo-depent_PP-like"/>
</dbReference>
<dbReference type="PANTHER" id="PTHR16509">
    <property type="match status" value="1"/>
</dbReference>
<dbReference type="PANTHER" id="PTHR16509:SF1">
    <property type="entry name" value="MANGANESE-DEPENDENT ADP-RIBOSE_CDP-ALCOHOL DIPHOSPHATASE"/>
    <property type="match status" value="1"/>
</dbReference>
<keyword evidence="4" id="KW-1185">Reference proteome</keyword>
<evidence type="ECO:0000313" key="4">
    <source>
        <dbReference type="Proteomes" id="UP001310022"/>
    </source>
</evidence>
<evidence type="ECO:0000256" key="1">
    <source>
        <dbReference type="ARBA" id="ARBA00008950"/>
    </source>
</evidence>
<evidence type="ECO:0000313" key="3">
    <source>
        <dbReference type="EMBL" id="GJM63024.1"/>
    </source>
</evidence>
<accession>A0AAN5AL96</accession>
<dbReference type="SUPFAM" id="SSF56300">
    <property type="entry name" value="Metallo-dependent phosphatases"/>
    <property type="match status" value="1"/>
</dbReference>
<dbReference type="Gene3D" id="3.60.21.10">
    <property type="match status" value="1"/>
</dbReference>